<evidence type="ECO:0000313" key="3">
    <source>
        <dbReference type="WBParaSite" id="jg871"/>
    </source>
</evidence>
<proteinExistence type="predicted"/>
<feature type="chain" id="PRO_5037586329" evidence="1">
    <location>
        <begin position="23"/>
        <end position="410"/>
    </location>
</feature>
<dbReference type="AlphaFoldDB" id="A0A915ET72"/>
<evidence type="ECO:0000256" key="1">
    <source>
        <dbReference type="SAM" id="SignalP"/>
    </source>
</evidence>
<sequence>MTLSVYLAWIFLLLCYLVLVFGTEEQTFPLSPIYYGMIYGRDKTCLKNFTWNALDPKKYPTQQQQLDGRVLGINTKSKTTYLIDNKNALVQMCTLRESTCDREFFLCKKFKDEYYNEKGIYAFGTKGWAQYLLNDGSECEGNMRETIKVSGNMATVDTTCQKDYNKEIWCWHHFPRTTISLIDRMDDKAYECVFLTPRESVTWNLEECTSTGCLYYTKLFFDPLKEGNEKCNVIFRVIDSKTCSVEAPASNNTEDISNCKLDWRKPVDIADEKVEIAEQRKVVEKAAIEHKDFGHNTKGDTVFDANKDAADIPLILTQKDAFIYVVVCVRVNIGCNKRLTLRFARKCAVEINVFKNGCHEAKWYLKNDGIEEIEMLRLESLRKARCEVTIKLESRHLMKCKLLWLPLFCC</sequence>
<accession>A0A915ET72</accession>
<evidence type="ECO:0000313" key="2">
    <source>
        <dbReference type="Proteomes" id="UP000887574"/>
    </source>
</evidence>
<keyword evidence="2" id="KW-1185">Reference proteome</keyword>
<dbReference type="WBParaSite" id="jg871">
    <property type="protein sequence ID" value="jg871"/>
    <property type="gene ID" value="jg871"/>
</dbReference>
<name>A0A915ET72_9BILA</name>
<protein>
    <submittedName>
        <fullName evidence="3">Uncharacterized protein</fullName>
    </submittedName>
</protein>
<dbReference type="Proteomes" id="UP000887574">
    <property type="component" value="Unplaced"/>
</dbReference>
<organism evidence="2 3">
    <name type="scientific">Ditylenchus dipsaci</name>
    <dbReference type="NCBI Taxonomy" id="166011"/>
    <lineage>
        <taxon>Eukaryota</taxon>
        <taxon>Metazoa</taxon>
        <taxon>Ecdysozoa</taxon>
        <taxon>Nematoda</taxon>
        <taxon>Chromadorea</taxon>
        <taxon>Rhabditida</taxon>
        <taxon>Tylenchina</taxon>
        <taxon>Tylenchomorpha</taxon>
        <taxon>Sphaerularioidea</taxon>
        <taxon>Anguinidae</taxon>
        <taxon>Anguininae</taxon>
        <taxon>Ditylenchus</taxon>
    </lineage>
</organism>
<keyword evidence="1" id="KW-0732">Signal</keyword>
<feature type="signal peptide" evidence="1">
    <location>
        <begin position="1"/>
        <end position="22"/>
    </location>
</feature>
<reference evidence="3" key="1">
    <citation type="submission" date="2022-11" db="UniProtKB">
        <authorList>
            <consortium name="WormBaseParasite"/>
        </authorList>
    </citation>
    <scope>IDENTIFICATION</scope>
</reference>